<sequence length="100" mass="11924">WASLPNLEELRWHSFPWPVWKPPKDPEDLTSIHVGAYVLSQYYPGEKSKSSKDRIKEHIRRWHPDRFETKYLPKVKQEDREKVKEGAGVVARVLNEMLTR</sequence>
<reference evidence="2" key="2">
    <citation type="submission" date="2015-01" db="EMBL/GenBank/DDBJ databases">
        <title>Evolutionary Origins and Diversification of the Mycorrhizal Mutualists.</title>
        <authorList>
            <consortium name="DOE Joint Genome Institute"/>
            <consortium name="Mycorrhizal Genomics Consortium"/>
            <person name="Kohler A."/>
            <person name="Kuo A."/>
            <person name="Nagy L.G."/>
            <person name="Floudas D."/>
            <person name="Copeland A."/>
            <person name="Barry K.W."/>
            <person name="Cichocki N."/>
            <person name="Veneault-Fourrey C."/>
            <person name="LaButti K."/>
            <person name="Lindquist E.A."/>
            <person name="Lipzen A."/>
            <person name="Lundell T."/>
            <person name="Morin E."/>
            <person name="Murat C."/>
            <person name="Riley R."/>
            <person name="Ohm R."/>
            <person name="Sun H."/>
            <person name="Tunlid A."/>
            <person name="Henrissat B."/>
            <person name="Grigoriev I.V."/>
            <person name="Hibbett D.S."/>
            <person name="Martin F."/>
        </authorList>
    </citation>
    <scope>NUCLEOTIDE SEQUENCE [LARGE SCALE GENOMIC DNA]</scope>
    <source>
        <strain evidence="2">F 1598</strain>
    </source>
</reference>
<dbReference type="AlphaFoldDB" id="A0A0C3BFU6"/>
<dbReference type="HOGENOM" id="CLU_074404_2_0_1"/>
<accession>A0A0C3BFU6</accession>
<evidence type="ECO:0000313" key="2">
    <source>
        <dbReference type="Proteomes" id="UP000054166"/>
    </source>
</evidence>
<name>A0A0C3BFU6_PILCF</name>
<organism evidence="1 2">
    <name type="scientific">Piloderma croceum (strain F 1598)</name>
    <dbReference type="NCBI Taxonomy" id="765440"/>
    <lineage>
        <taxon>Eukaryota</taxon>
        <taxon>Fungi</taxon>
        <taxon>Dikarya</taxon>
        <taxon>Basidiomycota</taxon>
        <taxon>Agaricomycotina</taxon>
        <taxon>Agaricomycetes</taxon>
        <taxon>Agaricomycetidae</taxon>
        <taxon>Atheliales</taxon>
        <taxon>Atheliaceae</taxon>
        <taxon>Piloderma</taxon>
    </lineage>
</organism>
<dbReference type="Proteomes" id="UP000054166">
    <property type="component" value="Unassembled WGS sequence"/>
</dbReference>
<keyword evidence="2" id="KW-1185">Reference proteome</keyword>
<reference evidence="1 2" key="1">
    <citation type="submission" date="2014-04" db="EMBL/GenBank/DDBJ databases">
        <authorList>
            <consortium name="DOE Joint Genome Institute"/>
            <person name="Kuo A."/>
            <person name="Tarkka M."/>
            <person name="Buscot F."/>
            <person name="Kohler A."/>
            <person name="Nagy L.G."/>
            <person name="Floudas D."/>
            <person name="Copeland A."/>
            <person name="Barry K.W."/>
            <person name="Cichocki N."/>
            <person name="Veneault-Fourrey C."/>
            <person name="LaButti K."/>
            <person name="Lindquist E.A."/>
            <person name="Lipzen A."/>
            <person name="Lundell T."/>
            <person name="Morin E."/>
            <person name="Murat C."/>
            <person name="Sun H."/>
            <person name="Tunlid A."/>
            <person name="Henrissat B."/>
            <person name="Grigoriev I.V."/>
            <person name="Hibbett D.S."/>
            <person name="Martin F."/>
            <person name="Nordberg H.P."/>
            <person name="Cantor M.N."/>
            <person name="Hua S.X."/>
        </authorList>
    </citation>
    <scope>NUCLEOTIDE SEQUENCE [LARGE SCALE GENOMIC DNA]</scope>
    <source>
        <strain evidence="1 2">F 1598</strain>
    </source>
</reference>
<dbReference type="InParanoid" id="A0A0C3BFU6"/>
<protein>
    <submittedName>
        <fullName evidence="1">Uncharacterized protein</fullName>
    </submittedName>
</protein>
<feature type="non-terminal residue" evidence="1">
    <location>
        <position position="1"/>
    </location>
</feature>
<evidence type="ECO:0000313" key="1">
    <source>
        <dbReference type="EMBL" id="KIM76212.1"/>
    </source>
</evidence>
<gene>
    <name evidence="1" type="ORF">PILCRDRAFT_56534</name>
</gene>
<dbReference type="EMBL" id="KN833037">
    <property type="protein sequence ID" value="KIM76212.1"/>
    <property type="molecule type" value="Genomic_DNA"/>
</dbReference>
<feature type="non-terminal residue" evidence="1">
    <location>
        <position position="100"/>
    </location>
</feature>
<dbReference type="OrthoDB" id="412109at2759"/>
<proteinExistence type="predicted"/>